<dbReference type="EMBL" id="CAFBIY010000165">
    <property type="protein sequence ID" value="CAB4852853.1"/>
    <property type="molecule type" value="Genomic_DNA"/>
</dbReference>
<dbReference type="GO" id="GO:1990904">
    <property type="term" value="C:ribonucleoprotein complex"/>
    <property type="evidence" value="ECO:0007669"/>
    <property type="project" value="UniProtKB-KW"/>
</dbReference>
<evidence type="ECO:0000256" key="2">
    <source>
        <dbReference type="ARBA" id="ARBA00022980"/>
    </source>
</evidence>
<evidence type="ECO:0000313" key="9">
    <source>
        <dbReference type="EMBL" id="CAB4959829.1"/>
    </source>
</evidence>
<evidence type="ECO:0000313" key="10">
    <source>
        <dbReference type="EMBL" id="CAB5011167.1"/>
    </source>
</evidence>
<dbReference type="GO" id="GO:0005840">
    <property type="term" value="C:ribosome"/>
    <property type="evidence" value="ECO:0007669"/>
    <property type="project" value="UniProtKB-KW"/>
</dbReference>
<sequence length="238" mass="24934">MTSIALKTTSGKDAGALTLDADVFGIQPNVPVMHQVVTAQLAARRSGTQSTKTRSEVSGGGKKPFKQKGTGSARQGSTRAPHYSGGGVALGPKPRKYDQKTPKKMIKLALRSALSDRASEGKVVVIDSWGFDAPKTKSAKAALSALGLDGKVLVVVDVTDTNTIRSFLNLPEVQLIEVNELNAYDILCNDYVVFTQATLPGTSVIADAPAKKAPAKKAAAKKAEPAATEEAKSEEDGE</sequence>
<dbReference type="HAMAP" id="MF_01328_B">
    <property type="entry name" value="Ribosomal_uL4_B"/>
    <property type="match status" value="1"/>
</dbReference>
<reference evidence="7" key="1">
    <citation type="submission" date="2020-05" db="EMBL/GenBank/DDBJ databases">
        <authorList>
            <person name="Chiriac C."/>
            <person name="Salcher M."/>
            <person name="Ghai R."/>
            <person name="Kavagutti S V."/>
        </authorList>
    </citation>
    <scope>NUCLEOTIDE SEQUENCE</scope>
</reference>
<accession>A0A6J7AMQ5</accession>
<evidence type="ECO:0000313" key="8">
    <source>
        <dbReference type="EMBL" id="CAB4852853.1"/>
    </source>
</evidence>
<evidence type="ECO:0000313" key="6">
    <source>
        <dbReference type="EMBL" id="CAB4740668.1"/>
    </source>
</evidence>
<dbReference type="GO" id="GO:0003735">
    <property type="term" value="F:structural constituent of ribosome"/>
    <property type="evidence" value="ECO:0007669"/>
    <property type="project" value="InterPro"/>
</dbReference>
<dbReference type="EMBL" id="CAFAAV010000254">
    <property type="protein sequence ID" value="CAB4834222.1"/>
    <property type="molecule type" value="Genomic_DNA"/>
</dbReference>
<dbReference type="SUPFAM" id="SSF52166">
    <property type="entry name" value="Ribosomal protein L4"/>
    <property type="match status" value="1"/>
</dbReference>
<evidence type="ECO:0000313" key="7">
    <source>
        <dbReference type="EMBL" id="CAB4834222.1"/>
    </source>
</evidence>
<dbReference type="PANTHER" id="PTHR10746">
    <property type="entry name" value="50S RIBOSOMAL PROTEIN L4"/>
    <property type="match status" value="1"/>
</dbReference>
<evidence type="ECO:0000313" key="5">
    <source>
        <dbReference type="EMBL" id="CAB4365658.1"/>
    </source>
</evidence>
<dbReference type="InterPro" id="IPR013005">
    <property type="entry name" value="Ribosomal_uL4-like"/>
</dbReference>
<name>A0A6J7AMQ5_9ZZZZ</name>
<dbReference type="InterPro" id="IPR002136">
    <property type="entry name" value="Ribosomal_uL4"/>
</dbReference>
<dbReference type="AlphaFoldDB" id="A0A6J7AMQ5"/>
<keyword evidence="2" id="KW-0689">Ribosomal protein</keyword>
<gene>
    <name evidence="6" type="ORF">UFOPK2656_02873</name>
    <name evidence="7" type="ORF">UFOPK3099_02507</name>
    <name evidence="8" type="ORF">UFOPK3267_02375</name>
    <name evidence="9" type="ORF">UFOPK3651_03434</name>
    <name evidence="10" type="ORF">UFOPK3931_02824</name>
    <name evidence="5" type="ORF">UFOPK4189_03400</name>
</gene>
<evidence type="ECO:0000256" key="4">
    <source>
        <dbReference type="SAM" id="MobiDB-lite"/>
    </source>
</evidence>
<evidence type="ECO:0000256" key="1">
    <source>
        <dbReference type="ARBA" id="ARBA00010528"/>
    </source>
</evidence>
<protein>
    <submittedName>
        <fullName evidence="7">Unannotated protein</fullName>
    </submittedName>
</protein>
<feature type="region of interest" description="Disordered" evidence="4">
    <location>
        <begin position="42"/>
        <end position="98"/>
    </location>
</feature>
<dbReference type="Gene3D" id="3.40.1370.10">
    <property type="match status" value="1"/>
</dbReference>
<organism evidence="7">
    <name type="scientific">freshwater metagenome</name>
    <dbReference type="NCBI Taxonomy" id="449393"/>
    <lineage>
        <taxon>unclassified sequences</taxon>
        <taxon>metagenomes</taxon>
        <taxon>ecological metagenomes</taxon>
    </lineage>
</organism>
<feature type="region of interest" description="Disordered" evidence="4">
    <location>
        <begin position="216"/>
        <end position="238"/>
    </location>
</feature>
<evidence type="ECO:0000256" key="3">
    <source>
        <dbReference type="ARBA" id="ARBA00023274"/>
    </source>
</evidence>
<dbReference type="NCBIfam" id="TIGR03953">
    <property type="entry name" value="rplD_bact"/>
    <property type="match status" value="1"/>
</dbReference>
<dbReference type="InterPro" id="IPR023574">
    <property type="entry name" value="Ribosomal_uL4_dom_sf"/>
</dbReference>
<feature type="compositionally biased region" description="Polar residues" evidence="4">
    <location>
        <begin position="69"/>
        <end position="78"/>
    </location>
</feature>
<dbReference type="GO" id="GO:0006412">
    <property type="term" value="P:translation"/>
    <property type="evidence" value="ECO:0007669"/>
    <property type="project" value="InterPro"/>
</dbReference>
<dbReference type="EMBL" id="CAFBMT010000043">
    <property type="protein sequence ID" value="CAB4959829.1"/>
    <property type="molecule type" value="Genomic_DNA"/>
</dbReference>
<dbReference type="EMBL" id="CAFBOL010000110">
    <property type="protein sequence ID" value="CAB5011167.1"/>
    <property type="molecule type" value="Genomic_DNA"/>
</dbReference>
<dbReference type="Pfam" id="PF00573">
    <property type="entry name" value="Ribosomal_L4"/>
    <property type="match status" value="1"/>
</dbReference>
<dbReference type="EMBL" id="CAESGF010000039">
    <property type="protein sequence ID" value="CAB4365658.1"/>
    <property type="molecule type" value="Genomic_DNA"/>
</dbReference>
<dbReference type="EMBL" id="CAEZYF010000024">
    <property type="protein sequence ID" value="CAB4740668.1"/>
    <property type="molecule type" value="Genomic_DNA"/>
</dbReference>
<comment type="similarity">
    <text evidence="1">Belongs to the universal ribosomal protein uL4 family.</text>
</comment>
<keyword evidence="3" id="KW-0687">Ribonucleoprotein</keyword>
<proteinExistence type="inferred from homology"/>
<dbReference type="PANTHER" id="PTHR10746:SF6">
    <property type="entry name" value="LARGE RIBOSOMAL SUBUNIT PROTEIN UL4M"/>
    <property type="match status" value="1"/>
</dbReference>